<evidence type="ECO:0000313" key="1">
    <source>
        <dbReference type="EMBL" id="PWB00853.1"/>
    </source>
</evidence>
<comment type="caution">
    <text evidence="1">The sequence shown here is derived from an EMBL/GenBank/DDBJ whole genome shotgun (WGS) entry which is preliminary data.</text>
</comment>
<protein>
    <submittedName>
        <fullName evidence="1">Acyltransferase</fullName>
    </submittedName>
</protein>
<sequence>MDANNFDFSEIAPYDEKQFRTAIAKMVSEPGFEHAIRWVLPDIDYDQFIGLLTACNNKQEFQSRIMADFLDELERKTTAGVTASGVEKIDPSKRYTFITNHRDIVLDASFINLIFLRRDMPTSEVAIGDNLLIYEWITHLVKLNGSFIVKRNLPTRQALDAARQLSSYIHYAITQKHESVWIAQRQGRAKDSSDHTQESVLKMLGLSGGGTLTENLAEINICPAAISYEYDPNDYLKAREYLLRHRDPEFKKSKRDDLFSMETGLMQYKGRVHISFANCISPMIEAIPADADKQESLSRICHQIDSSIHSGYRIYPINYVAYDHAFDSDMYRDRYTEEDIAKVTEYVEGQLDKVDITDVTPQERNFMRTYMYMMYANPLRNKLLASGSC</sequence>
<dbReference type="RefSeq" id="WP_107033094.1">
    <property type="nucleotide sequence ID" value="NZ_CAOLSD010000017.1"/>
</dbReference>
<reference evidence="2" key="1">
    <citation type="submission" date="2018-02" db="EMBL/GenBank/DDBJ databases">
        <authorList>
            <person name="Clavel T."/>
            <person name="Strowig T."/>
        </authorList>
    </citation>
    <scope>NUCLEOTIDE SEQUENCE [LARGE SCALE GENOMIC DNA]</scope>
    <source>
        <strain evidence="2">DSM 103720</strain>
    </source>
</reference>
<dbReference type="PANTHER" id="PTHR30068">
    <property type="entry name" value="URONATE ISOMERASE"/>
    <property type="match status" value="1"/>
</dbReference>
<gene>
    <name evidence="1" type="ORF">C5O23_11540</name>
</gene>
<keyword evidence="1" id="KW-0808">Transferase</keyword>
<dbReference type="PANTHER" id="PTHR30068:SF3">
    <property type="entry name" value="PHOSPHOLIPID_GLYCEROL ACYLTRANSFERASE DOMAIN-CONTAINING PROTEIN"/>
    <property type="match status" value="1"/>
</dbReference>
<name>A0A2V1IKU0_9BACT</name>
<keyword evidence="1" id="KW-0012">Acyltransferase</keyword>
<organism evidence="1 2">
    <name type="scientific">Duncaniella muris</name>
    <dbReference type="NCBI Taxonomy" id="2094150"/>
    <lineage>
        <taxon>Bacteria</taxon>
        <taxon>Pseudomonadati</taxon>
        <taxon>Bacteroidota</taxon>
        <taxon>Bacteroidia</taxon>
        <taxon>Bacteroidales</taxon>
        <taxon>Muribaculaceae</taxon>
        <taxon>Duncaniella</taxon>
    </lineage>
</organism>
<dbReference type="GO" id="GO:0042840">
    <property type="term" value="P:D-glucuronate catabolic process"/>
    <property type="evidence" value="ECO:0007669"/>
    <property type="project" value="TreeGrafter"/>
</dbReference>
<keyword evidence="2" id="KW-1185">Reference proteome</keyword>
<accession>A0A2V1IKU0</accession>
<dbReference type="EMBL" id="PUEC01000030">
    <property type="protein sequence ID" value="PWB00853.1"/>
    <property type="molecule type" value="Genomic_DNA"/>
</dbReference>
<dbReference type="GO" id="GO:0019698">
    <property type="term" value="P:D-galacturonate catabolic process"/>
    <property type="evidence" value="ECO:0007669"/>
    <property type="project" value="TreeGrafter"/>
</dbReference>
<dbReference type="GO" id="GO:0016746">
    <property type="term" value="F:acyltransferase activity"/>
    <property type="evidence" value="ECO:0007669"/>
    <property type="project" value="UniProtKB-KW"/>
</dbReference>
<proteinExistence type="predicted"/>
<dbReference type="Proteomes" id="UP000244905">
    <property type="component" value="Unassembled WGS sequence"/>
</dbReference>
<dbReference type="GeneID" id="82526963"/>
<evidence type="ECO:0000313" key="2">
    <source>
        <dbReference type="Proteomes" id="UP000244905"/>
    </source>
</evidence>
<dbReference type="AlphaFoldDB" id="A0A2V1IKU0"/>